<evidence type="ECO:0000313" key="1">
    <source>
        <dbReference type="EMBL" id="MPN05792.1"/>
    </source>
</evidence>
<gene>
    <name evidence="1" type="ORF">SDC9_153045</name>
</gene>
<sequence length="109" mass="12485">MVDDEDVPVPNACIPHALAVYAEHIHFFRLLAAHEYVRQGECIFNILCRKHRNAGCDTANERHGKRFFLRAIRQVFGVDKHGALLGRIARDQSLFLQIPQVGVYRSRGF</sequence>
<protein>
    <submittedName>
        <fullName evidence="1">Uncharacterized protein</fullName>
    </submittedName>
</protein>
<name>A0A645EX30_9ZZZZ</name>
<dbReference type="EMBL" id="VSSQ01051698">
    <property type="protein sequence ID" value="MPN05792.1"/>
    <property type="molecule type" value="Genomic_DNA"/>
</dbReference>
<comment type="caution">
    <text evidence="1">The sequence shown here is derived from an EMBL/GenBank/DDBJ whole genome shotgun (WGS) entry which is preliminary data.</text>
</comment>
<accession>A0A645EX30</accession>
<dbReference type="AlphaFoldDB" id="A0A645EX30"/>
<proteinExistence type="predicted"/>
<reference evidence="1" key="1">
    <citation type="submission" date="2019-08" db="EMBL/GenBank/DDBJ databases">
        <authorList>
            <person name="Kucharzyk K."/>
            <person name="Murdoch R.W."/>
            <person name="Higgins S."/>
            <person name="Loffler F."/>
        </authorList>
    </citation>
    <scope>NUCLEOTIDE SEQUENCE</scope>
</reference>
<organism evidence="1">
    <name type="scientific">bioreactor metagenome</name>
    <dbReference type="NCBI Taxonomy" id="1076179"/>
    <lineage>
        <taxon>unclassified sequences</taxon>
        <taxon>metagenomes</taxon>
        <taxon>ecological metagenomes</taxon>
    </lineage>
</organism>